<sequence>MCFIDEIQKAVGGIRKPGSSCDVELAGPCTEAASTTDQIAAPAELAAAIEDAAKKLGRTQARVVNLKLERWCSVYGLHLQPAPFLRVEVADFRDVEPIAFALQRGEVRALGSAQVMGPSLLASMFNIGPPIARWHDVVALQAQGAMAMDQARFRIGSTKIQEDISAGRAQYPPDFGPPPMAQTRDLRPLPFGYGFGSGTTAKWLAKRAREVYDESTEEFEETKASLERGARRDLRPIMVL</sequence>
<name>A0A812PFY2_9DINO</name>
<protein>
    <submittedName>
        <fullName evidence="1">Uncharacterized protein</fullName>
    </submittedName>
</protein>
<keyword evidence="2" id="KW-1185">Reference proteome</keyword>
<evidence type="ECO:0000313" key="1">
    <source>
        <dbReference type="EMBL" id="CAE7333691.1"/>
    </source>
</evidence>
<gene>
    <name evidence="1" type="ORF">SNAT2548_LOCUS17453</name>
</gene>
<organism evidence="1 2">
    <name type="scientific">Symbiodinium natans</name>
    <dbReference type="NCBI Taxonomy" id="878477"/>
    <lineage>
        <taxon>Eukaryota</taxon>
        <taxon>Sar</taxon>
        <taxon>Alveolata</taxon>
        <taxon>Dinophyceae</taxon>
        <taxon>Suessiales</taxon>
        <taxon>Symbiodiniaceae</taxon>
        <taxon>Symbiodinium</taxon>
    </lineage>
</organism>
<comment type="caution">
    <text evidence="1">The sequence shown here is derived from an EMBL/GenBank/DDBJ whole genome shotgun (WGS) entry which is preliminary data.</text>
</comment>
<proteinExistence type="predicted"/>
<dbReference type="AlphaFoldDB" id="A0A812PFY2"/>
<dbReference type="Proteomes" id="UP000604046">
    <property type="component" value="Unassembled WGS sequence"/>
</dbReference>
<accession>A0A812PFY2</accession>
<dbReference type="EMBL" id="CAJNDS010002112">
    <property type="protein sequence ID" value="CAE7333691.1"/>
    <property type="molecule type" value="Genomic_DNA"/>
</dbReference>
<evidence type="ECO:0000313" key="2">
    <source>
        <dbReference type="Proteomes" id="UP000604046"/>
    </source>
</evidence>
<reference evidence="1" key="1">
    <citation type="submission" date="2021-02" db="EMBL/GenBank/DDBJ databases">
        <authorList>
            <person name="Dougan E. K."/>
            <person name="Rhodes N."/>
            <person name="Thang M."/>
            <person name="Chan C."/>
        </authorList>
    </citation>
    <scope>NUCLEOTIDE SEQUENCE</scope>
</reference>
<dbReference type="OrthoDB" id="406097at2759"/>